<name>A0A3P1SE35_9ACTO</name>
<gene>
    <name evidence="7" type="primary">crgA</name>
    <name evidence="8" type="ORF">EII11_05950</name>
</gene>
<keyword evidence="4 7" id="KW-1133">Transmembrane helix</keyword>
<feature type="transmembrane region" description="Helical" evidence="7">
    <location>
        <begin position="66"/>
        <end position="84"/>
    </location>
</feature>
<keyword evidence="9" id="KW-1185">Reference proteome</keyword>
<dbReference type="AlphaFoldDB" id="A0A3P1SE35"/>
<keyword evidence="1 7" id="KW-1003">Cell membrane</keyword>
<evidence type="ECO:0000256" key="4">
    <source>
        <dbReference type="ARBA" id="ARBA00022989"/>
    </source>
</evidence>
<dbReference type="EMBL" id="RQZF01000004">
    <property type="protein sequence ID" value="RRC95408.1"/>
    <property type="molecule type" value="Genomic_DNA"/>
</dbReference>
<reference evidence="8 9" key="1">
    <citation type="submission" date="2018-11" db="EMBL/GenBank/DDBJ databases">
        <title>Genomes From Bacteria Associated with the Canine Oral Cavity: a Test Case for Automated Genome-Based Taxonomic Assignment.</title>
        <authorList>
            <person name="Coil D.A."/>
            <person name="Jospin G."/>
            <person name="Darling A.E."/>
            <person name="Wallis C."/>
            <person name="Davis I.J."/>
            <person name="Harris S."/>
            <person name="Eisen J.A."/>
            <person name="Holcombe L.J."/>
            <person name="O'Flynn C."/>
        </authorList>
    </citation>
    <scope>NUCLEOTIDE SEQUENCE [LARGE SCALE GENOMIC DNA]</scope>
    <source>
        <strain evidence="8 9">OH770</strain>
    </source>
</reference>
<dbReference type="RefSeq" id="WP_124870048.1">
    <property type="nucleotide sequence ID" value="NZ_RQZF01000004.1"/>
</dbReference>
<dbReference type="GO" id="GO:0005886">
    <property type="term" value="C:plasma membrane"/>
    <property type="evidence" value="ECO:0007669"/>
    <property type="project" value="UniProtKB-SubCell"/>
</dbReference>
<dbReference type="GO" id="GO:0051301">
    <property type="term" value="P:cell division"/>
    <property type="evidence" value="ECO:0007669"/>
    <property type="project" value="UniProtKB-UniRule"/>
</dbReference>
<evidence type="ECO:0000256" key="2">
    <source>
        <dbReference type="ARBA" id="ARBA00022618"/>
    </source>
</evidence>
<keyword evidence="2 7" id="KW-0132">Cell division</keyword>
<evidence type="ECO:0000256" key="6">
    <source>
        <dbReference type="ARBA" id="ARBA00023306"/>
    </source>
</evidence>
<evidence type="ECO:0000256" key="3">
    <source>
        <dbReference type="ARBA" id="ARBA00022692"/>
    </source>
</evidence>
<feature type="transmembrane region" description="Helical" evidence="7">
    <location>
        <begin position="33"/>
        <end position="54"/>
    </location>
</feature>
<comment type="function">
    <text evidence="7">Involved in cell division.</text>
</comment>
<accession>A0A3P1SE35</accession>
<keyword evidence="6 7" id="KW-0131">Cell cycle</keyword>
<evidence type="ECO:0000313" key="8">
    <source>
        <dbReference type="EMBL" id="RRC95408.1"/>
    </source>
</evidence>
<evidence type="ECO:0000313" key="9">
    <source>
        <dbReference type="Proteomes" id="UP000280444"/>
    </source>
</evidence>
<evidence type="ECO:0000256" key="1">
    <source>
        <dbReference type="ARBA" id="ARBA00022475"/>
    </source>
</evidence>
<comment type="subcellular location">
    <subcellularLocation>
        <location evidence="7">Cell membrane</location>
        <topology evidence="7">Multi-pass membrane protein</topology>
    </subcellularLocation>
</comment>
<dbReference type="InterPro" id="IPR009619">
    <property type="entry name" value="CrgA"/>
</dbReference>
<evidence type="ECO:0000256" key="5">
    <source>
        <dbReference type="ARBA" id="ARBA00023136"/>
    </source>
</evidence>
<proteinExistence type="inferred from homology"/>
<protein>
    <recommendedName>
        <fullName evidence="7">Cell division protein CrgA</fullName>
    </recommendedName>
</protein>
<dbReference type="Pfam" id="PF06781">
    <property type="entry name" value="CrgA"/>
    <property type="match status" value="1"/>
</dbReference>
<organism evidence="8 9">
    <name type="scientific">Schaalia canis</name>
    <dbReference type="NCBI Taxonomy" id="100469"/>
    <lineage>
        <taxon>Bacteria</taxon>
        <taxon>Bacillati</taxon>
        <taxon>Actinomycetota</taxon>
        <taxon>Actinomycetes</taxon>
        <taxon>Actinomycetales</taxon>
        <taxon>Actinomycetaceae</taxon>
        <taxon>Schaalia</taxon>
    </lineage>
</organism>
<dbReference type="Proteomes" id="UP000280444">
    <property type="component" value="Unassembled WGS sequence"/>
</dbReference>
<sequence>MAESKKRKKHGKVVSDDLEIQSWTDGIPLSPSWWAPLFSTLLILGLVWLVVYYISGGLYPIPGITWWNMLIGLAIMMAGFLMTLKWR</sequence>
<comment type="similarity">
    <text evidence="7">Belongs to the CrgA family.</text>
</comment>
<comment type="caution">
    <text evidence="8">The sequence shown here is derived from an EMBL/GenBank/DDBJ whole genome shotgun (WGS) entry which is preliminary data.</text>
</comment>
<keyword evidence="3 7" id="KW-0812">Transmembrane</keyword>
<dbReference type="HAMAP" id="MF_00631">
    <property type="entry name" value="CrgA"/>
    <property type="match status" value="1"/>
</dbReference>
<keyword evidence="5 7" id="KW-0472">Membrane</keyword>
<dbReference type="OrthoDB" id="5189646at2"/>
<evidence type="ECO:0000256" key="7">
    <source>
        <dbReference type="HAMAP-Rule" id="MF_00631"/>
    </source>
</evidence>